<keyword evidence="6" id="KW-1185">Reference proteome</keyword>
<evidence type="ECO:0000256" key="3">
    <source>
        <dbReference type="ARBA" id="ARBA00022737"/>
    </source>
</evidence>
<dbReference type="Gene3D" id="2.130.10.10">
    <property type="entry name" value="YVTN repeat-like/Quinoprotein amine dehydrogenase"/>
    <property type="match status" value="2"/>
</dbReference>
<dbReference type="InterPro" id="IPR000009">
    <property type="entry name" value="PP2A_PR55"/>
</dbReference>
<comment type="caution">
    <text evidence="5">The sequence shown here is derived from an EMBL/GenBank/DDBJ whole genome shotgun (WGS) entry which is preliminary data.</text>
</comment>
<proteinExistence type="inferred from homology"/>
<keyword evidence="3 4" id="KW-0677">Repeat</keyword>
<reference evidence="5 6" key="1">
    <citation type="submission" date="2024-03" db="EMBL/GenBank/DDBJ databases">
        <title>Aureococcus anophagefferens CCMP1851 and Kratosvirus quantuckense: Draft genome of a second virus-susceptible host strain in the model system.</title>
        <authorList>
            <person name="Chase E."/>
            <person name="Truchon A.R."/>
            <person name="Schepens W."/>
            <person name="Wilhelm S.W."/>
        </authorList>
    </citation>
    <scope>NUCLEOTIDE SEQUENCE [LARGE SCALE GENOMIC DNA]</scope>
    <source>
        <strain evidence="5 6">CCMP1851</strain>
    </source>
</reference>
<dbReference type="PIRSF" id="PIRSF037309">
    <property type="entry name" value="PP2A_PR55"/>
    <property type="match status" value="1"/>
</dbReference>
<name>A0ABR1FLY7_AURAN</name>
<dbReference type="SMART" id="SM00320">
    <property type="entry name" value="WD40"/>
    <property type="match status" value="6"/>
</dbReference>
<dbReference type="Pfam" id="PF00400">
    <property type="entry name" value="WD40"/>
    <property type="match status" value="1"/>
</dbReference>
<accession>A0ABR1FLY7</accession>
<dbReference type="EMBL" id="JBBJCI010000363">
    <property type="protein sequence ID" value="KAK7233251.1"/>
    <property type="molecule type" value="Genomic_DNA"/>
</dbReference>
<dbReference type="PANTHER" id="PTHR11871">
    <property type="entry name" value="PROTEIN PHOSPHATASE PP2A REGULATORY SUBUNIT B"/>
    <property type="match status" value="1"/>
</dbReference>
<comment type="similarity">
    <text evidence="1 4">Belongs to the phosphatase 2A regulatory subunit B family.</text>
</comment>
<evidence type="ECO:0000313" key="5">
    <source>
        <dbReference type="EMBL" id="KAK7233251.1"/>
    </source>
</evidence>
<evidence type="ECO:0000256" key="2">
    <source>
        <dbReference type="ARBA" id="ARBA00022574"/>
    </source>
</evidence>
<protein>
    <recommendedName>
        <fullName evidence="4">Serine/threonine-protein phosphatase 2A 55 kDa regulatory subunit B</fullName>
    </recommendedName>
</protein>
<evidence type="ECO:0000256" key="1">
    <source>
        <dbReference type="ARBA" id="ARBA00008259"/>
    </source>
</evidence>
<evidence type="ECO:0000313" key="6">
    <source>
        <dbReference type="Proteomes" id="UP001363151"/>
    </source>
</evidence>
<organism evidence="5 6">
    <name type="scientific">Aureococcus anophagefferens</name>
    <name type="common">Harmful bloom alga</name>
    <dbReference type="NCBI Taxonomy" id="44056"/>
    <lineage>
        <taxon>Eukaryota</taxon>
        <taxon>Sar</taxon>
        <taxon>Stramenopiles</taxon>
        <taxon>Ochrophyta</taxon>
        <taxon>Pelagophyceae</taxon>
        <taxon>Pelagomonadales</taxon>
        <taxon>Pelagomonadaceae</taxon>
        <taxon>Aureococcus</taxon>
    </lineage>
</organism>
<dbReference type="InterPro" id="IPR001680">
    <property type="entry name" value="WD40_rpt"/>
</dbReference>
<dbReference type="SUPFAM" id="SSF50978">
    <property type="entry name" value="WD40 repeat-like"/>
    <property type="match status" value="1"/>
</dbReference>
<gene>
    <name evidence="5" type="ORF">SO694_00038296</name>
</gene>
<keyword evidence="2 4" id="KW-0853">WD repeat</keyword>
<evidence type="ECO:0000256" key="4">
    <source>
        <dbReference type="RuleBase" id="RU331113"/>
    </source>
</evidence>
<dbReference type="InterPro" id="IPR015943">
    <property type="entry name" value="WD40/YVTN_repeat-like_dom_sf"/>
</dbReference>
<sequence>MQSQRPRRALELRDPRRCGGAQLGVEANADADAITTVEFDGDGGLVALGDRGGRVAIFERDESSRLPRYAPLCEFKSHDPEFDYLKSLEVEEKINQIRFCRGLGRRSCRLLSANDKTIKLWKVHERRVDGVGDLNGPGFRGRGGRLRVPRVVPRGRAMAATPARCYANAHAYHINSVSVNSDGEHFASADDLRINLWNLEVDDRAFNVVDLKPANMEDLTEVITSAAFHPVDCAVLLYASSKGTMKLFDLRDGARCDRHRVAFDDGPADDAATKSFFSEIVSSISDARFSPDGRFVVSRDFLSVKVWDCRSDRAPLKTILVHEHLRPRLCDLYESDCIFDKFEVAAGRDADAVVTGSYGDAAHVFDGAGRSVEIDLDLAAASADPPLGAALRADAGGALCPTSGPSPPSAWRRHLSGVSHGVAGDPNLMPLTPSHAKPPRPAHDAVDFRKRVLHVASHPTEPTFLVAGLDRAYLFHLHQGPGSSAASDDTAGNA</sequence>
<dbReference type="InterPro" id="IPR036322">
    <property type="entry name" value="WD40_repeat_dom_sf"/>
</dbReference>
<dbReference type="PRINTS" id="PR00600">
    <property type="entry name" value="PP2APR55"/>
</dbReference>
<dbReference type="Proteomes" id="UP001363151">
    <property type="component" value="Unassembled WGS sequence"/>
</dbReference>